<dbReference type="OrthoDB" id="10262929at2759"/>
<proteinExistence type="predicted"/>
<keyword evidence="5" id="KW-1185">Reference proteome</keyword>
<comment type="caution">
    <text evidence="4">The sequence shown here is derived from an EMBL/GenBank/DDBJ whole genome shotgun (WGS) entry which is preliminary data.</text>
</comment>
<feature type="compositionally biased region" description="Basic and acidic residues" evidence="3">
    <location>
        <begin position="538"/>
        <end position="553"/>
    </location>
</feature>
<evidence type="ECO:0000256" key="3">
    <source>
        <dbReference type="SAM" id="MobiDB-lite"/>
    </source>
</evidence>
<keyword evidence="1 2" id="KW-0175">Coiled coil</keyword>
<feature type="coiled-coil region" evidence="2">
    <location>
        <begin position="511"/>
        <end position="538"/>
    </location>
</feature>
<evidence type="ECO:0000313" key="5">
    <source>
        <dbReference type="Proteomes" id="UP001055712"/>
    </source>
</evidence>
<dbReference type="PANTHER" id="PTHR32083:SF34">
    <property type="entry name" value="COILED-COIL DOMAIN-CONTAINING PROTEIN 146"/>
    <property type="match status" value="1"/>
</dbReference>
<feature type="coiled-coil region" evidence="2">
    <location>
        <begin position="175"/>
        <end position="209"/>
    </location>
</feature>
<feature type="region of interest" description="Disordered" evidence="3">
    <location>
        <begin position="538"/>
        <end position="557"/>
    </location>
</feature>
<gene>
    <name evidence="4" type="ORF">D9Q98_007837</name>
</gene>
<feature type="coiled-coil region" evidence="2">
    <location>
        <begin position="730"/>
        <end position="771"/>
    </location>
</feature>
<dbReference type="Proteomes" id="UP001055712">
    <property type="component" value="Unassembled WGS sequence"/>
</dbReference>
<reference evidence="4" key="1">
    <citation type="journal article" date="2019" name="Plant J.">
        <title>Chlorella vulgaris genome assembly and annotation reveals the molecular basis for metabolic acclimation to high light conditions.</title>
        <authorList>
            <person name="Cecchin M."/>
            <person name="Marcolungo L."/>
            <person name="Rossato M."/>
            <person name="Girolomoni L."/>
            <person name="Cosentino E."/>
            <person name="Cuine S."/>
            <person name="Li-Beisson Y."/>
            <person name="Delledonne M."/>
            <person name="Ballottari M."/>
        </authorList>
    </citation>
    <scope>NUCLEOTIDE SEQUENCE</scope>
    <source>
        <strain evidence="4">211/11P</strain>
    </source>
</reference>
<dbReference type="GO" id="GO:0005856">
    <property type="term" value="C:cytoskeleton"/>
    <property type="evidence" value="ECO:0007669"/>
    <property type="project" value="TreeGrafter"/>
</dbReference>
<name>A0A9D4YTS1_CHLVU</name>
<reference evidence="4" key="2">
    <citation type="submission" date="2020-11" db="EMBL/GenBank/DDBJ databases">
        <authorList>
            <person name="Cecchin M."/>
            <person name="Marcolungo L."/>
            <person name="Rossato M."/>
            <person name="Girolomoni L."/>
            <person name="Cosentino E."/>
            <person name="Cuine S."/>
            <person name="Li-Beisson Y."/>
            <person name="Delledonne M."/>
            <person name="Ballottari M."/>
        </authorList>
    </citation>
    <scope>NUCLEOTIDE SEQUENCE</scope>
    <source>
        <strain evidence="4">211/11P</strain>
        <tissue evidence="4">Whole cell</tissue>
    </source>
</reference>
<feature type="coiled-coil region" evidence="2">
    <location>
        <begin position="106"/>
        <end position="145"/>
    </location>
</feature>
<accession>A0A9D4YTS1</accession>
<evidence type="ECO:0000313" key="4">
    <source>
        <dbReference type="EMBL" id="KAI3425864.1"/>
    </source>
</evidence>
<dbReference type="AlphaFoldDB" id="A0A9D4YTS1"/>
<evidence type="ECO:0000256" key="2">
    <source>
        <dbReference type="SAM" id="Coils"/>
    </source>
</evidence>
<dbReference type="EMBL" id="SIDB01000011">
    <property type="protein sequence ID" value="KAI3425864.1"/>
    <property type="molecule type" value="Genomic_DNA"/>
</dbReference>
<protein>
    <submittedName>
        <fullName evidence="4">Uncharacterized protein</fullName>
    </submittedName>
</protein>
<organism evidence="4 5">
    <name type="scientific">Chlorella vulgaris</name>
    <name type="common">Green alga</name>
    <dbReference type="NCBI Taxonomy" id="3077"/>
    <lineage>
        <taxon>Eukaryota</taxon>
        <taxon>Viridiplantae</taxon>
        <taxon>Chlorophyta</taxon>
        <taxon>core chlorophytes</taxon>
        <taxon>Trebouxiophyceae</taxon>
        <taxon>Chlorellales</taxon>
        <taxon>Chlorellaceae</taxon>
        <taxon>Chlorella clade</taxon>
        <taxon>Chlorella</taxon>
    </lineage>
</organism>
<evidence type="ECO:0000256" key="1">
    <source>
        <dbReference type="ARBA" id="ARBA00023054"/>
    </source>
</evidence>
<dbReference type="PANTHER" id="PTHR32083">
    <property type="entry name" value="CILIA AND FLAGELLA-ASSOCIATED PROTEIN 58-RELATED"/>
    <property type="match status" value="1"/>
</dbReference>
<sequence>MGSLEEQPAPRDGLKALVEEDEAVRVLDGLERDGGMAPARLATARSAYENLRQAALLALSGLSAMQQRVTQLLSQLQRVQAEQEAALAGSTDPAQLLEKFRGDRELARLEAAKAADSEEAARGEAEALQQRLLLLNGKLSDAEDRRRAELAPDILLAQEDVELLHSQLDGERAKAVAAQQEVDDIALKLDTLQLEVEGLRAALGEEQEAVKAVEGAPGRARHQADLATAALRQMREEEAEVVAQLRTHEVAELAVLQESKELVQQHTAAARAVDRLRSRAGVREREVEELARDVELAKIETEKLLAEQVAWDLEVEKKTADAKREGDAAKSEQRGCVLVQRRLNRAELEGKRVAEEIPGLRNAIRNTHAHLVSEQRAGAREAAGAEKLQAELASLVEQVAGEKQLTTVQTELVKACMVDVEQLGNECTALKEAAAERDAAIRVAMSQREASMRLLNQQLQRLGEVIAEAETRDGEVEELHKKKVEARVGHRELRDLCGLMAGQMGRFQTVLGYARRNAEDLEEKVQAAEEELRTLKTAAEGRGRHAAEAEKARAGSQSDRATLAAQLSAARRAAAGVAEAADAAGIELRLAGREAEERQEVCKRLRANASAAMAAKQAIQLALLSRNEEMCGLFEQSAAVQEEVASGTLSLQHCGDDVRVLQLEVAELQRRLDATHRSTPNVVAYDRQIASLKADVLRARREAEGLGDALESPADSAERCRMLPGELPTREDLESQVAKIEERLAARKDLLEQKEGVLEELEALTEGLLAQAGASHYPALQLSMRTNEARRAQQQLTRRMMAAVSELSLYQALSLKCAADREALKSQLAAAQLEVAAGRPPTAGAEQEYERMERDRTAEAEVRAQAAELRQLKAAGMLGVLRSTASPRPQAYIPEELGVPKPFPGLFRPFKPTEPALALAAQQQQPRTVAPAGMAAPRSGGACCAGSPGGSRPAICSPEPLLAGM</sequence>
<feature type="coiled-coil region" evidence="2">
    <location>
        <begin position="658"/>
        <end position="702"/>
    </location>
</feature>